<keyword evidence="3" id="KW-1185">Reference proteome</keyword>
<dbReference type="RefSeq" id="XP_009218637.1">
    <property type="nucleotide sequence ID" value="XM_009220373.1"/>
</dbReference>
<gene>
    <name evidence="2" type="primary">20343058</name>
    <name evidence="1" type="ORF">GGTG_02600</name>
</gene>
<accession>J3NMU1</accession>
<dbReference type="EnsemblFungi" id="EJT77492">
    <property type="protein sequence ID" value="EJT77492"/>
    <property type="gene ID" value="GGTG_02600"/>
</dbReference>
<dbReference type="GeneID" id="20343058"/>
<dbReference type="AlphaFoldDB" id="J3NMU1"/>
<evidence type="ECO:0000313" key="1">
    <source>
        <dbReference type="EMBL" id="EJT77492.1"/>
    </source>
</evidence>
<reference evidence="3" key="1">
    <citation type="submission" date="2010-07" db="EMBL/GenBank/DDBJ databases">
        <title>The genome sequence of Gaeumannomyces graminis var. tritici strain R3-111a-1.</title>
        <authorList>
            <consortium name="The Broad Institute Genome Sequencing Platform"/>
            <person name="Ma L.-J."/>
            <person name="Dead R."/>
            <person name="Young S."/>
            <person name="Zeng Q."/>
            <person name="Koehrsen M."/>
            <person name="Alvarado L."/>
            <person name="Berlin A."/>
            <person name="Chapman S.B."/>
            <person name="Chen Z."/>
            <person name="Freedman E."/>
            <person name="Gellesch M."/>
            <person name="Goldberg J."/>
            <person name="Griggs A."/>
            <person name="Gujja S."/>
            <person name="Heilman E.R."/>
            <person name="Heiman D."/>
            <person name="Hepburn T."/>
            <person name="Howarth C."/>
            <person name="Jen D."/>
            <person name="Larson L."/>
            <person name="Mehta T."/>
            <person name="Neiman D."/>
            <person name="Pearson M."/>
            <person name="Roberts A."/>
            <person name="Saif S."/>
            <person name="Shea T."/>
            <person name="Shenoy N."/>
            <person name="Sisk P."/>
            <person name="Stolte C."/>
            <person name="Sykes S."/>
            <person name="Walk T."/>
            <person name="White J."/>
            <person name="Yandava C."/>
            <person name="Haas B."/>
            <person name="Nusbaum C."/>
            <person name="Birren B."/>
        </authorList>
    </citation>
    <scope>NUCLEOTIDE SEQUENCE [LARGE SCALE GENOMIC DNA]</scope>
    <source>
        <strain evidence="3">R3-111a-1</strain>
    </source>
</reference>
<name>J3NMU1_GAET3</name>
<proteinExistence type="predicted"/>
<dbReference type="HOGENOM" id="CLU_1660871_0_0_1"/>
<dbReference type="Proteomes" id="UP000006039">
    <property type="component" value="Unassembled WGS sequence"/>
</dbReference>
<reference evidence="2" key="5">
    <citation type="submission" date="2018-04" db="UniProtKB">
        <authorList>
            <consortium name="EnsemblFungi"/>
        </authorList>
    </citation>
    <scope>IDENTIFICATION</scope>
    <source>
        <strain evidence="2">R3-111a-1</strain>
    </source>
</reference>
<reference evidence="2" key="4">
    <citation type="journal article" date="2015" name="G3 (Bethesda)">
        <title>Genome sequences of three phytopathogenic species of the Magnaporthaceae family of fungi.</title>
        <authorList>
            <person name="Okagaki L.H."/>
            <person name="Nunes C.C."/>
            <person name="Sailsbery J."/>
            <person name="Clay B."/>
            <person name="Brown D."/>
            <person name="John T."/>
            <person name="Oh Y."/>
            <person name="Young N."/>
            <person name="Fitzgerald M."/>
            <person name="Haas B.J."/>
            <person name="Zeng Q."/>
            <person name="Young S."/>
            <person name="Adiconis X."/>
            <person name="Fan L."/>
            <person name="Levin J.Z."/>
            <person name="Mitchell T.K."/>
            <person name="Okubara P.A."/>
            <person name="Farman M.L."/>
            <person name="Kohn L.M."/>
            <person name="Birren B."/>
            <person name="Ma L.-J."/>
            <person name="Dean R.A."/>
        </authorList>
    </citation>
    <scope>NUCLEOTIDE SEQUENCE</scope>
    <source>
        <strain evidence="2">R3-111a-1</strain>
    </source>
</reference>
<dbReference type="EMBL" id="GL385396">
    <property type="protein sequence ID" value="EJT77492.1"/>
    <property type="molecule type" value="Genomic_DNA"/>
</dbReference>
<sequence>MGLAYATSREDAVGARRGRELACEGKRCLAWTGPTFSFEEIHTHTHTPHTHTYNTPYTPGTTSLGRLLPRPGNSAGKSAHHRTEIHRWQPRGARIFSHPLQSHLSQISSEGRGGDVDGSCLVRADFELASRTHPHQPPARPREAVNFNQFAEMKPVRVT</sequence>
<evidence type="ECO:0000313" key="2">
    <source>
        <dbReference type="EnsemblFungi" id="EJT77492"/>
    </source>
</evidence>
<evidence type="ECO:0000313" key="3">
    <source>
        <dbReference type="Proteomes" id="UP000006039"/>
    </source>
</evidence>
<organism evidence="1">
    <name type="scientific">Gaeumannomyces tritici (strain R3-111a-1)</name>
    <name type="common">Wheat and barley take-all root rot fungus</name>
    <name type="synonym">Gaeumannomyces graminis var. tritici</name>
    <dbReference type="NCBI Taxonomy" id="644352"/>
    <lineage>
        <taxon>Eukaryota</taxon>
        <taxon>Fungi</taxon>
        <taxon>Dikarya</taxon>
        <taxon>Ascomycota</taxon>
        <taxon>Pezizomycotina</taxon>
        <taxon>Sordariomycetes</taxon>
        <taxon>Sordariomycetidae</taxon>
        <taxon>Magnaporthales</taxon>
        <taxon>Magnaporthaceae</taxon>
        <taxon>Gaeumannomyces</taxon>
    </lineage>
</organism>
<protein>
    <submittedName>
        <fullName evidence="1 2">Uncharacterized protein</fullName>
    </submittedName>
</protein>
<reference evidence="1" key="2">
    <citation type="submission" date="2010-07" db="EMBL/GenBank/DDBJ databases">
        <authorList>
            <consortium name="The Broad Institute Genome Sequencing Platform"/>
            <consortium name="Broad Institute Genome Sequencing Center for Infectious Disease"/>
            <person name="Ma L.-J."/>
            <person name="Dead R."/>
            <person name="Young S."/>
            <person name="Zeng Q."/>
            <person name="Koehrsen M."/>
            <person name="Alvarado L."/>
            <person name="Berlin A."/>
            <person name="Chapman S.B."/>
            <person name="Chen Z."/>
            <person name="Freedman E."/>
            <person name="Gellesch M."/>
            <person name="Goldberg J."/>
            <person name="Griggs A."/>
            <person name="Gujja S."/>
            <person name="Heilman E.R."/>
            <person name="Heiman D."/>
            <person name="Hepburn T."/>
            <person name="Howarth C."/>
            <person name="Jen D."/>
            <person name="Larson L."/>
            <person name="Mehta T."/>
            <person name="Neiman D."/>
            <person name="Pearson M."/>
            <person name="Roberts A."/>
            <person name="Saif S."/>
            <person name="Shea T."/>
            <person name="Shenoy N."/>
            <person name="Sisk P."/>
            <person name="Stolte C."/>
            <person name="Sykes S."/>
            <person name="Walk T."/>
            <person name="White J."/>
            <person name="Yandava C."/>
            <person name="Haas B."/>
            <person name="Nusbaum C."/>
            <person name="Birren B."/>
        </authorList>
    </citation>
    <scope>NUCLEOTIDE SEQUENCE</scope>
    <source>
        <strain evidence="1">R3-111a-1</strain>
    </source>
</reference>
<dbReference type="VEuPathDB" id="FungiDB:GGTG_02600"/>
<reference evidence="1" key="3">
    <citation type="submission" date="2010-09" db="EMBL/GenBank/DDBJ databases">
        <title>Annotation of Gaeumannomyces graminis var. tritici R3-111a-1.</title>
        <authorList>
            <consortium name="The Broad Institute Genome Sequencing Platform"/>
            <person name="Ma L.-J."/>
            <person name="Dead R."/>
            <person name="Young S.K."/>
            <person name="Zeng Q."/>
            <person name="Gargeya S."/>
            <person name="Fitzgerald M."/>
            <person name="Haas B."/>
            <person name="Abouelleil A."/>
            <person name="Alvarado L."/>
            <person name="Arachchi H.M."/>
            <person name="Berlin A."/>
            <person name="Brown A."/>
            <person name="Chapman S.B."/>
            <person name="Chen Z."/>
            <person name="Dunbar C."/>
            <person name="Freedman E."/>
            <person name="Gearin G."/>
            <person name="Gellesch M."/>
            <person name="Goldberg J."/>
            <person name="Griggs A."/>
            <person name="Gujja S."/>
            <person name="Heiman D."/>
            <person name="Howarth C."/>
            <person name="Larson L."/>
            <person name="Lui A."/>
            <person name="MacDonald P.J.P."/>
            <person name="Mehta T."/>
            <person name="Montmayeur A."/>
            <person name="Murphy C."/>
            <person name="Neiman D."/>
            <person name="Pearson M."/>
            <person name="Priest M."/>
            <person name="Roberts A."/>
            <person name="Saif S."/>
            <person name="Shea T."/>
            <person name="Shenoy N."/>
            <person name="Sisk P."/>
            <person name="Stolte C."/>
            <person name="Sykes S."/>
            <person name="Yandava C."/>
            <person name="Wortman J."/>
            <person name="Nusbaum C."/>
            <person name="Birren B."/>
        </authorList>
    </citation>
    <scope>NUCLEOTIDE SEQUENCE</scope>
    <source>
        <strain evidence="1">R3-111a-1</strain>
    </source>
</reference>